<dbReference type="AlphaFoldDB" id="A0A9P0MSU4"/>
<keyword evidence="2" id="KW-1185">Reference proteome</keyword>
<gene>
    <name evidence="1" type="ORF">NEZAVI_LOCUS13970</name>
</gene>
<protein>
    <submittedName>
        <fullName evidence="1">Uncharacterized protein</fullName>
    </submittedName>
</protein>
<sequence>MARTRQSYPKSIINITRDERSGHQLLSCGIHHQCQRQCLEEHFQWASRNSFR</sequence>
<name>A0A9P0MSU4_NEZVI</name>
<proteinExistence type="predicted"/>
<organism evidence="1 2">
    <name type="scientific">Nezara viridula</name>
    <name type="common">Southern green stink bug</name>
    <name type="synonym">Cimex viridulus</name>
    <dbReference type="NCBI Taxonomy" id="85310"/>
    <lineage>
        <taxon>Eukaryota</taxon>
        <taxon>Metazoa</taxon>
        <taxon>Ecdysozoa</taxon>
        <taxon>Arthropoda</taxon>
        <taxon>Hexapoda</taxon>
        <taxon>Insecta</taxon>
        <taxon>Pterygota</taxon>
        <taxon>Neoptera</taxon>
        <taxon>Paraneoptera</taxon>
        <taxon>Hemiptera</taxon>
        <taxon>Heteroptera</taxon>
        <taxon>Panheteroptera</taxon>
        <taxon>Pentatomomorpha</taxon>
        <taxon>Pentatomoidea</taxon>
        <taxon>Pentatomidae</taxon>
        <taxon>Pentatominae</taxon>
        <taxon>Nezara</taxon>
    </lineage>
</organism>
<evidence type="ECO:0000313" key="1">
    <source>
        <dbReference type="EMBL" id="CAH1405908.1"/>
    </source>
</evidence>
<dbReference type="EMBL" id="OV725082">
    <property type="protein sequence ID" value="CAH1405908.1"/>
    <property type="molecule type" value="Genomic_DNA"/>
</dbReference>
<dbReference type="Proteomes" id="UP001152798">
    <property type="component" value="Chromosome 6"/>
</dbReference>
<dbReference type="OrthoDB" id="10418962at2759"/>
<reference evidence="1" key="1">
    <citation type="submission" date="2022-01" db="EMBL/GenBank/DDBJ databases">
        <authorList>
            <person name="King R."/>
        </authorList>
    </citation>
    <scope>NUCLEOTIDE SEQUENCE</scope>
</reference>
<accession>A0A9P0MSU4</accession>
<evidence type="ECO:0000313" key="2">
    <source>
        <dbReference type="Proteomes" id="UP001152798"/>
    </source>
</evidence>